<keyword evidence="5 8" id="KW-0812">Transmembrane</keyword>
<comment type="similarity">
    <text evidence="8">Belongs to the binding-protein-dependent transport system permease family.</text>
</comment>
<feature type="transmembrane region" description="Helical" evidence="8">
    <location>
        <begin position="12"/>
        <end position="35"/>
    </location>
</feature>
<feature type="transmembrane region" description="Helical" evidence="8">
    <location>
        <begin position="137"/>
        <end position="162"/>
    </location>
</feature>
<keyword evidence="3" id="KW-1003">Cell membrane</keyword>
<protein>
    <submittedName>
        <fullName evidence="10">ABC transporter permease protein</fullName>
    </submittedName>
</protein>
<dbReference type="SUPFAM" id="SSF161098">
    <property type="entry name" value="MetI-like"/>
    <property type="match status" value="1"/>
</dbReference>
<dbReference type="Gene3D" id="1.10.3720.10">
    <property type="entry name" value="MetI-like"/>
    <property type="match status" value="1"/>
</dbReference>
<dbReference type="Pfam" id="PF00528">
    <property type="entry name" value="BPD_transp_1"/>
    <property type="match status" value="1"/>
</dbReference>
<proteinExistence type="inferred from homology"/>
<dbReference type="Proteomes" id="UP000037178">
    <property type="component" value="Unassembled WGS sequence"/>
</dbReference>
<feature type="transmembrane region" description="Helical" evidence="8">
    <location>
        <begin position="102"/>
        <end position="125"/>
    </location>
</feature>
<evidence type="ECO:0000256" key="2">
    <source>
        <dbReference type="ARBA" id="ARBA00022448"/>
    </source>
</evidence>
<dbReference type="PATRIC" id="fig|1675527.3.peg.2761"/>
<feature type="transmembrane region" description="Helical" evidence="8">
    <location>
        <begin position="183"/>
        <end position="203"/>
    </location>
</feature>
<keyword evidence="2 8" id="KW-0813">Transport</keyword>
<dbReference type="PANTHER" id="PTHR43357:SF4">
    <property type="entry name" value="INNER MEMBRANE ABC TRANSPORTER PERMEASE PROTEIN YDCV"/>
    <property type="match status" value="1"/>
</dbReference>
<dbReference type="GO" id="GO:0055085">
    <property type="term" value="P:transmembrane transport"/>
    <property type="evidence" value="ECO:0007669"/>
    <property type="project" value="InterPro"/>
</dbReference>
<evidence type="ECO:0000256" key="3">
    <source>
        <dbReference type="ARBA" id="ARBA00022475"/>
    </source>
</evidence>
<evidence type="ECO:0000313" key="10">
    <source>
        <dbReference type="EMBL" id="KMW57669.1"/>
    </source>
</evidence>
<comment type="subcellular location">
    <subcellularLocation>
        <location evidence="1">Cell inner membrane</location>
        <topology evidence="1">Multi-pass membrane protein</topology>
    </subcellularLocation>
    <subcellularLocation>
        <location evidence="8">Cell membrane</location>
        <topology evidence="8">Multi-pass membrane protein</topology>
    </subcellularLocation>
</comment>
<keyword evidence="7 8" id="KW-0472">Membrane</keyword>
<gene>
    <name evidence="10" type="ORF">AIOL_002634</name>
</gene>
<accession>A0A0J9E7B0</accession>
<comment type="caution">
    <text evidence="10">The sequence shown here is derived from an EMBL/GenBank/DDBJ whole genome shotgun (WGS) entry which is preliminary data.</text>
</comment>
<feature type="transmembrane region" description="Helical" evidence="8">
    <location>
        <begin position="235"/>
        <end position="254"/>
    </location>
</feature>
<reference evidence="10 11" key="1">
    <citation type="submission" date="2015-06" db="EMBL/GenBank/DDBJ databases">
        <title>Draft genome sequence of an Alphaproteobacteria species associated to the Mediterranean sponge Oscarella lobularis.</title>
        <authorList>
            <person name="Jourda C."/>
            <person name="Santini S."/>
            <person name="Claverie J.-M."/>
        </authorList>
    </citation>
    <scope>NUCLEOTIDE SEQUENCE [LARGE SCALE GENOMIC DNA]</scope>
    <source>
        <strain evidence="10">IGS</strain>
    </source>
</reference>
<dbReference type="GO" id="GO:0005886">
    <property type="term" value="C:plasma membrane"/>
    <property type="evidence" value="ECO:0007669"/>
    <property type="project" value="UniProtKB-SubCell"/>
</dbReference>
<sequence length="266" mass="28784">MTGTDRISLALCWLFAIACVIFLMLPIVITLAASFTSSAVYTLPPPELSLRWYQSLQQRSGLWDAVKLSLNLAVVSTLLSLILGTLAAIAVTRGSFRGREAIATFTVSPLMMPGLVVGVALLQFFREIGLRDAYTSLLLGHIVITLPFVMRTLLASMAAFNFSLVDAARTLGLSYPRAILQVLVPNLAPAYLTGGLFAFLASMDNYPISIFLTDARNKTLPIKMLQYLEEQPDPSLAAMSSGLILLACVVLIIASRTVGLNRMIQG</sequence>
<dbReference type="PROSITE" id="PS50928">
    <property type="entry name" value="ABC_TM1"/>
    <property type="match status" value="1"/>
</dbReference>
<feature type="transmembrane region" description="Helical" evidence="8">
    <location>
        <begin position="68"/>
        <end position="90"/>
    </location>
</feature>
<dbReference type="AlphaFoldDB" id="A0A0J9E7B0"/>
<keyword evidence="4" id="KW-0997">Cell inner membrane</keyword>
<dbReference type="CDD" id="cd06261">
    <property type="entry name" value="TM_PBP2"/>
    <property type="match status" value="1"/>
</dbReference>
<evidence type="ECO:0000256" key="5">
    <source>
        <dbReference type="ARBA" id="ARBA00022692"/>
    </source>
</evidence>
<keyword evidence="11" id="KW-1185">Reference proteome</keyword>
<evidence type="ECO:0000256" key="7">
    <source>
        <dbReference type="ARBA" id="ARBA00023136"/>
    </source>
</evidence>
<dbReference type="STRING" id="1675527.AIOL_002634"/>
<evidence type="ECO:0000256" key="4">
    <source>
        <dbReference type="ARBA" id="ARBA00022519"/>
    </source>
</evidence>
<evidence type="ECO:0000256" key="1">
    <source>
        <dbReference type="ARBA" id="ARBA00004429"/>
    </source>
</evidence>
<evidence type="ECO:0000256" key="8">
    <source>
        <dbReference type="RuleBase" id="RU363032"/>
    </source>
</evidence>
<dbReference type="PANTHER" id="PTHR43357">
    <property type="entry name" value="INNER MEMBRANE ABC TRANSPORTER PERMEASE PROTEIN YDCV"/>
    <property type="match status" value="1"/>
</dbReference>
<dbReference type="InterPro" id="IPR000515">
    <property type="entry name" value="MetI-like"/>
</dbReference>
<dbReference type="RefSeq" id="WP_049643370.1">
    <property type="nucleotide sequence ID" value="NZ_LFTY01000002.1"/>
</dbReference>
<dbReference type="PROSITE" id="PS51257">
    <property type="entry name" value="PROKAR_LIPOPROTEIN"/>
    <property type="match status" value="1"/>
</dbReference>
<name>A0A0J9E7B0_9RHOB</name>
<dbReference type="EMBL" id="LFTY01000002">
    <property type="protein sequence ID" value="KMW57669.1"/>
    <property type="molecule type" value="Genomic_DNA"/>
</dbReference>
<keyword evidence="6 8" id="KW-1133">Transmembrane helix</keyword>
<organism evidence="10 11">
    <name type="scientific">Candidatus Rhodobacter oscarellae</name>
    <dbReference type="NCBI Taxonomy" id="1675527"/>
    <lineage>
        <taxon>Bacteria</taxon>
        <taxon>Pseudomonadati</taxon>
        <taxon>Pseudomonadota</taxon>
        <taxon>Alphaproteobacteria</taxon>
        <taxon>Rhodobacterales</taxon>
        <taxon>Rhodobacter group</taxon>
        <taxon>Rhodobacter</taxon>
    </lineage>
</organism>
<evidence type="ECO:0000256" key="6">
    <source>
        <dbReference type="ARBA" id="ARBA00022989"/>
    </source>
</evidence>
<feature type="domain" description="ABC transmembrane type-1" evidence="9">
    <location>
        <begin position="66"/>
        <end position="254"/>
    </location>
</feature>
<dbReference type="InterPro" id="IPR035906">
    <property type="entry name" value="MetI-like_sf"/>
</dbReference>
<dbReference type="OrthoDB" id="9815533at2"/>
<evidence type="ECO:0000313" key="11">
    <source>
        <dbReference type="Proteomes" id="UP000037178"/>
    </source>
</evidence>
<evidence type="ECO:0000259" key="9">
    <source>
        <dbReference type="PROSITE" id="PS50928"/>
    </source>
</evidence>